<dbReference type="PANTHER" id="PTHR15835">
    <property type="entry name" value="NUCLEAR-INTERACTING PARTNER OF ALK"/>
    <property type="match status" value="1"/>
</dbReference>
<evidence type="ECO:0000259" key="4">
    <source>
        <dbReference type="Pfam" id="PF07967"/>
    </source>
</evidence>
<evidence type="ECO:0000313" key="6">
    <source>
        <dbReference type="Proteomes" id="UP000321518"/>
    </source>
</evidence>
<feature type="domain" description="C3HC-type" evidence="4">
    <location>
        <begin position="84"/>
        <end position="190"/>
    </location>
</feature>
<name>A0A511KL35_RHOTO</name>
<dbReference type="Pfam" id="PF07967">
    <property type="entry name" value="zf-C3HC"/>
    <property type="match status" value="1"/>
</dbReference>
<sequence length="473" mass="49738">MTDASVSSPALTEADSRLSKRKLSEAILSLDAALKSSGGRVKKRKTSSPHRISTPALEAILAKSHTRASKPTSAPPPPSYEPNSLPALLSRLSTYRLATFSPSKPPSLSSLACTLHGWKHTSSIRERVQCVTCGRGVVLLPPSSGDGGWSNPAGQKLRAEYERLVLDDGKGHAETCPWRLRPCARSLYRLLGGGLGVQAGGRRRLIEDVVRAARDLDDAGLGEMVLELPDEASSLVESRDGKSRLAKALSSVSAPSSANDAAAAPPATPSTSSALLAIFGWSLPPAQPASTTPALSRSNSTSSLSSLRSLASSPILHCSFCMRQTLASSYLPSPSTPEPKPFNLVKQHQPFCPFIDPYAGHSIAHDQSATPKPAQLPPSTRQLPPPTPQLKPGWQVRLETILPRHAPPQSAGFGSTTNIVGAEEDLEAVGGGQGAGLLMAGKTKELLSYVRSLLGPKTRTSGISGGPRPSQLL</sequence>
<feature type="region of interest" description="Disordered" evidence="3">
    <location>
        <begin position="35"/>
        <end position="54"/>
    </location>
</feature>
<protein>
    <submittedName>
        <fullName evidence="5">Zinc finger, C3HC-like protein</fullName>
    </submittedName>
</protein>
<organism evidence="5 6">
    <name type="scientific">Rhodotorula toruloides</name>
    <name type="common">Yeast</name>
    <name type="synonym">Rhodosporidium toruloides</name>
    <dbReference type="NCBI Taxonomy" id="5286"/>
    <lineage>
        <taxon>Eukaryota</taxon>
        <taxon>Fungi</taxon>
        <taxon>Dikarya</taxon>
        <taxon>Basidiomycota</taxon>
        <taxon>Pucciniomycotina</taxon>
        <taxon>Microbotryomycetes</taxon>
        <taxon>Sporidiobolales</taxon>
        <taxon>Sporidiobolaceae</taxon>
        <taxon>Rhodotorula</taxon>
    </lineage>
</organism>
<dbReference type="EMBL" id="BJWK01000013">
    <property type="protein sequence ID" value="GEM11087.1"/>
    <property type="molecule type" value="Genomic_DNA"/>
</dbReference>
<dbReference type="Proteomes" id="UP000321518">
    <property type="component" value="Unassembled WGS sequence"/>
</dbReference>
<keyword evidence="2" id="KW-0539">Nucleus</keyword>
<reference evidence="5 6" key="1">
    <citation type="submission" date="2019-07" db="EMBL/GenBank/DDBJ databases">
        <title>Rhodotorula toruloides NBRC10032 genome sequencing.</title>
        <authorList>
            <person name="Shida Y."/>
            <person name="Takaku H."/>
            <person name="Ogasawara W."/>
            <person name="Mori K."/>
        </authorList>
    </citation>
    <scope>NUCLEOTIDE SEQUENCE [LARGE SCALE GENOMIC DNA]</scope>
    <source>
        <strain evidence="5 6">NBRC10032</strain>
    </source>
</reference>
<dbReference type="InterPro" id="IPR012935">
    <property type="entry name" value="NuBaID_N"/>
</dbReference>
<evidence type="ECO:0000256" key="3">
    <source>
        <dbReference type="SAM" id="MobiDB-lite"/>
    </source>
</evidence>
<dbReference type="GO" id="GO:0005634">
    <property type="term" value="C:nucleus"/>
    <property type="evidence" value="ECO:0007669"/>
    <property type="project" value="UniProtKB-SubCell"/>
</dbReference>
<dbReference type="GO" id="GO:0008270">
    <property type="term" value="F:zinc ion binding"/>
    <property type="evidence" value="ECO:0007669"/>
    <property type="project" value="InterPro"/>
</dbReference>
<feature type="region of interest" description="Disordered" evidence="3">
    <location>
        <begin position="63"/>
        <end position="84"/>
    </location>
</feature>
<evidence type="ECO:0000313" key="5">
    <source>
        <dbReference type="EMBL" id="GEM11087.1"/>
    </source>
</evidence>
<comment type="subcellular location">
    <subcellularLocation>
        <location evidence="1">Nucleus</location>
    </subcellularLocation>
</comment>
<accession>A0A511KL35</accession>
<evidence type="ECO:0000256" key="2">
    <source>
        <dbReference type="ARBA" id="ARBA00023242"/>
    </source>
</evidence>
<comment type="caution">
    <text evidence="5">The sequence shown here is derived from an EMBL/GenBank/DDBJ whole genome shotgun (WGS) entry which is preliminary data.</text>
</comment>
<evidence type="ECO:0000256" key="1">
    <source>
        <dbReference type="ARBA" id="ARBA00004123"/>
    </source>
</evidence>
<proteinExistence type="predicted"/>
<dbReference type="OrthoDB" id="2592092at2759"/>
<gene>
    <name evidence="5" type="ORF">Rt10032_c13g5104</name>
</gene>
<feature type="region of interest" description="Disordered" evidence="3">
    <location>
        <begin position="363"/>
        <end position="392"/>
    </location>
</feature>
<dbReference type="AlphaFoldDB" id="A0A511KL35"/>
<dbReference type="PANTHER" id="PTHR15835:SF6">
    <property type="entry name" value="ZINC FINGER C3HC-TYPE PROTEIN 1"/>
    <property type="match status" value="1"/>
</dbReference>